<proteinExistence type="predicted"/>
<organism evidence="1 2">
    <name type="scientific">Tanacetum coccineum</name>
    <dbReference type="NCBI Taxonomy" id="301880"/>
    <lineage>
        <taxon>Eukaryota</taxon>
        <taxon>Viridiplantae</taxon>
        <taxon>Streptophyta</taxon>
        <taxon>Embryophyta</taxon>
        <taxon>Tracheophyta</taxon>
        <taxon>Spermatophyta</taxon>
        <taxon>Magnoliopsida</taxon>
        <taxon>eudicotyledons</taxon>
        <taxon>Gunneridae</taxon>
        <taxon>Pentapetalae</taxon>
        <taxon>asterids</taxon>
        <taxon>campanulids</taxon>
        <taxon>Asterales</taxon>
        <taxon>Asteraceae</taxon>
        <taxon>Asteroideae</taxon>
        <taxon>Anthemideae</taxon>
        <taxon>Anthemidinae</taxon>
        <taxon>Tanacetum</taxon>
    </lineage>
</organism>
<keyword evidence="2" id="KW-1185">Reference proteome</keyword>
<dbReference type="Proteomes" id="UP001151760">
    <property type="component" value="Unassembled WGS sequence"/>
</dbReference>
<comment type="caution">
    <text evidence="1">The sequence shown here is derived from an EMBL/GenBank/DDBJ whole genome shotgun (WGS) entry which is preliminary data.</text>
</comment>
<gene>
    <name evidence="1" type="ORF">Tco_0891586</name>
</gene>
<evidence type="ECO:0000313" key="2">
    <source>
        <dbReference type="Proteomes" id="UP001151760"/>
    </source>
</evidence>
<dbReference type="EMBL" id="BQNB010013906">
    <property type="protein sequence ID" value="GJT21649.1"/>
    <property type="molecule type" value="Genomic_DNA"/>
</dbReference>
<sequence>MNQHRWCYGPDKENDMIVVAQKKMSLVKNDDPMNDEITSLHVSLEQVKFILSFLACQQLNAAVRMGAVQGETLIMVQEYHEMTITRSCSALGSDFTFRLRFCHQNTIKGGNLWQNWYERKTFFDGSESEEGSARSMGTSGITGIIAGTAPKENHS</sequence>
<protein>
    <submittedName>
        <fullName evidence="1">Uncharacterized protein</fullName>
    </submittedName>
</protein>
<accession>A0ABQ5C541</accession>
<evidence type="ECO:0000313" key="1">
    <source>
        <dbReference type="EMBL" id="GJT21649.1"/>
    </source>
</evidence>
<reference evidence="1" key="1">
    <citation type="journal article" date="2022" name="Int. J. Mol. Sci.">
        <title>Draft Genome of Tanacetum Coccineum: Genomic Comparison of Closely Related Tanacetum-Family Plants.</title>
        <authorList>
            <person name="Yamashiro T."/>
            <person name="Shiraishi A."/>
            <person name="Nakayama K."/>
            <person name="Satake H."/>
        </authorList>
    </citation>
    <scope>NUCLEOTIDE SEQUENCE</scope>
</reference>
<name>A0ABQ5C541_9ASTR</name>
<reference evidence="1" key="2">
    <citation type="submission" date="2022-01" db="EMBL/GenBank/DDBJ databases">
        <authorList>
            <person name="Yamashiro T."/>
            <person name="Shiraishi A."/>
            <person name="Satake H."/>
            <person name="Nakayama K."/>
        </authorList>
    </citation>
    <scope>NUCLEOTIDE SEQUENCE</scope>
</reference>